<organism evidence="1">
    <name type="scientific">Anguilla anguilla</name>
    <name type="common">European freshwater eel</name>
    <name type="synonym">Muraena anguilla</name>
    <dbReference type="NCBI Taxonomy" id="7936"/>
    <lineage>
        <taxon>Eukaryota</taxon>
        <taxon>Metazoa</taxon>
        <taxon>Chordata</taxon>
        <taxon>Craniata</taxon>
        <taxon>Vertebrata</taxon>
        <taxon>Euteleostomi</taxon>
        <taxon>Actinopterygii</taxon>
        <taxon>Neopterygii</taxon>
        <taxon>Teleostei</taxon>
        <taxon>Anguilliformes</taxon>
        <taxon>Anguillidae</taxon>
        <taxon>Anguilla</taxon>
    </lineage>
</organism>
<reference evidence="1" key="1">
    <citation type="submission" date="2014-11" db="EMBL/GenBank/DDBJ databases">
        <authorList>
            <person name="Amaro Gonzalez C."/>
        </authorList>
    </citation>
    <scope>NUCLEOTIDE SEQUENCE</scope>
</reference>
<dbReference type="AlphaFoldDB" id="A0A0E9VXC0"/>
<proteinExistence type="predicted"/>
<sequence length="38" mass="4231">MNLRHINLKRTARLKKACLMLLPVKLSNTGGKTPKTPS</sequence>
<name>A0A0E9VXC0_ANGAN</name>
<evidence type="ECO:0000313" key="1">
    <source>
        <dbReference type="EMBL" id="JAH82774.1"/>
    </source>
</evidence>
<dbReference type="EMBL" id="GBXM01025803">
    <property type="protein sequence ID" value="JAH82774.1"/>
    <property type="molecule type" value="Transcribed_RNA"/>
</dbReference>
<reference evidence="1" key="2">
    <citation type="journal article" date="2015" name="Fish Shellfish Immunol.">
        <title>Early steps in the European eel (Anguilla anguilla)-Vibrio vulnificus interaction in the gills: Role of the RtxA13 toxin.</title>
        <authorList>
            <person name="Callol A."/>
            <person name="Pajuelo D."/>
            <person name="Ebbesson L."/>
            <person name="Teles M."/>
            <person name="MacKenzie S."/>
            <person name="Amaro C."/>
        </authorList>
    </citation>
    <scope>NUCLEOTIDE SEQUENCE</scope>
</reference>
<accession>A0A0E9VXC0</accession>
<protein>
    <submittedName>
        <fullName evidence="1">Uncharacterized protein</fullName>
    </submittedName>
</protein>